<dbReference type="Pfam" id="PF00015">
    <property type="entry name" value="MCPsignal"/>
    <property type="match status" value="1"/>
</dbReference>
<keyword evidence="2 9" id="KW-0812">Transmembrane</keyword>
<comment type="subcellular location">
    <subcellularLocation>
        <location evidence="1">Membrane</location>
        <topology evidence="1">Multi-pass membrane protein</topology>
    </subcellularLocation>
</comment>
<evidence type="ECO:0000256" key="4">
    <source>
        <dbReference type="ARBA" id="ARBA00023136"/>
    </source>
</evidence>
<feature type="transmembrane region" description="Helical" evidence="9">
    <location>
        <begin position="12"/>
        <end position="35"/>
    </location>
</feature>
<dbReference type="Proteomes" id="UP001169862">
    <property type="component" value="Unassembled WGS sequence"/>
</dbReference>
<keyword evidence="5 7" id="KW-0807">Transducer</keyword>
<evidence type="ECO:0000256" key="1">
    <source>
        <dbReference type="ARBA" id="ARBA00004141"/>
    </source>
</evidence>
<dbReference type="EMBL" id="JAUOPG010000004">
    <property type="protein sequence ID" value="MDO6453329.1"/>
    <property type="molecule type" value="Genomic_DNA"/>
</dbReference>
<dbReference type="Gene3D" id="6.10.340.10">
    <property type="match status" value="1"/>
</dbReference>
<feature type="domain" description="HAMP" evidence="11">
    <location>
        <begin position="309"/>
        <end position="361"/>
    </location>
</feature>
<dbReference type="GeneID" id="89457892"/>
<reference evidence="12" key="1">
    <citation type="submission" date="2023-07" db="EMBL/GenBank/DDBJ databases">
        <title>Genome content predicts the carbon catabolic preferences of heterotrophic bacteria.</title>
        <authorList>
            <person name="Gralka M."/>
        </authorList>
    </citation>
    <scope>NUCLEOTIDE SEQUENCE</scope>
    <source>
        <strain evidence="13">5G01</strain>
        <strain evidence="12">I2M16</strain>
    </source>
</reference>
<dbReference type="Proteomes" id="UP001177341">
    <property type="component" value="Unassembled WGS sequence"/>
</dbReference>
<evidence type="ECO:0000313" key="13">
    <source>
        <dbReference type="EMBL" id="MDP2522530.1"/>
    </source>
</evidence>
<dbReference type="SUPFAM" id="SSF58104">
    <property type="entry name" value="Methyl-accepting chemotaxis protein (MCP) signaling domain"/>
    <property type="match status" value="1"/>
</dbReference>
<evidence type="ECO:0000256" key="9">
    <source>
        <dbReference type="SAM" id="Phobius"/>
    </source>
</evidence>
<evidence type="ECO:0000259" key="10">
    <source>
        <dbReference type="PROSITE" id="PS50111"/>
    </source>
</evidence>
<evidence type="ECO:0000313" key="14">
    <source>
        <dbReference type="Proteomes" id="UP001169862"/>
    </source>
</evidence>
<dbReference type="GO" id="GO:0007165">
    <property type="term" value="P:signal transduction"/>
    <property type="evidence" value="ECO:0007669"/>
    <property type="project" value="UniProtKB-KW"/>
</dbReference>
<evidence type="ECO:0000313" key="15">
    <source>
        <dbReference type="Proteomes" id="UP001177341"/>
    </source>
</evidence>
<name>A0AAW7XGC5_9GAMM</name>
<dbReference type="SMART" id="SM00304">
    <property type="entry name" value="HAMP"/>
    <property type="match status" value="2"/>
</dbReference>
<keyword evidence="8" id="KW-0175">Coiled coil</keyword>
<dbReference type="PROSITE" id="PS50885">
    <property type="entry name" value="HAMP"/>
    <property type="match status" value="1"/>
</dbReference>
<evidence type="ECO:0000256" key="8">
    <source>
        <dbReference type="SAM" id="Coils"/>
    </source>
</evidence>
<evidence type="ECO:0000259" key="11">
    <source>
        <dbReference type="PROSITE" id="PS50885"/>
    </source>
</evidence>
<dbReference type="GO" id="GO:0016020">
    <property type="term" value="C:membrane"/>
    <property type="evidence" value="ECO:0007669"/>
    <property type="project" value="UniProtKB-SubCell"/>
</dbReference>
<gene>
    <name evidence="12" type="ORF">Q4490_07105</name>
    <name evidence="13" type="ORF">Q8W30_08075</name>
</gene>
<dbReference type="RefSeq" id="WP_178969570.1">
    <property type="nucleotide sequence ID" value="NZ_CP041336.1"/>
</dbReference>
<comment type="similarity">
    <text evidence="6">Belongs to the methyl-accepting chemotaxis (MCP) protein family.</text>
</comment>
<dbReference type="PROSITE" id="PS50111">
    <property type="entry name" value="CHEMOTAXIS_TRANSDUC_2"/>
    <property type="match status" value="1"/>
</dbReference>
<dbReference type="InterPro" id="IPR003660">
    <property type="entry name" value="HAMP_dom"/>
</dbReference>
<keyword evidence="3 9" id="KW-1133">Transmembrane helix</keyword>
<comment type="caution">
    <text evidence="12">The sequence shown here is derived from an EMBL/GenBank/DDBJ whole genome shotgun (WGS) entry which is preliminary data.</text>
</comment>
<evidence type="ECO:0000256" key="2">
    <source>
        <dbReference type="ARBA" id="ARBA00022692"/>
    </source>
</evidence>
<evidence type="ECO:0000256" key="7">
    <source>
        <dbReference type="PROSITE-ProRule" id="PRU00284"/>
    </source>
</evidence>
<dbReference type="AlphaFoldDB" id="A0AAW7XGC5"/>
<organism evidence="12 14">
    <name type="scientific">Neptunomonas phycophila</name>
    <dbReference type="NCBI Taxonomy" id="1572645"/>
    <lineage>
        <taxon>Bacteria</taxon>
        <taxon>Pseudomonadati</taxon>
        <taxon>Pseudomonadota</taxon>
        <taxon>Gammaproteobacteria</taxon>
        <taxon>Oceanospirillales</taxon>
        <taxon>Oceanospirillaceae</taxon>
        <taxon>Neptunomonas</taxon>
    </lineage>
</organism>
<evidence type="ECO:0000256" key="5">
    <source>
        <dbReference type="ARBA" id="ARBA00023224"/>
    </source>
</evidence>
<feature type="transmembrane region" description="Helical" evidence="9">
    <location>
        <begin position="288"/>
        <end position="307"/>
    </location>
</feature>
<dbReference type="SMART" id="SM00283">
    <property type="entry name" value="MA"/>
    <property type="match status" value="1"/>
</dbReference>
<dbReference type="EMBL" id="JAUYVO010000004">
    <property type="protein sequence ID" value="MDP2522530.1"/>
    <property type="molecule type" value="Genomic_DNA"/>
</dbReference>
<protein>
    <submittedName>
        <fullName evidence="12">Methyl-accepting chemotaxis protein</fullName>
    </submittedName>
</protein>
<dbReference type="GO" id="GO:0006935">
    <property type="term" value="P:chemotaxis"/>
    <property type="evidence" value="ECO:0007669"/>
    <property type="project" value="UniProtKB-ARBA"/>
</dbReference>
<feature type="coiled-coil region" evidence="8">
    <location>
        <begin position="349"/>
        <end position="380"/>
    </location>
</feature>
<evidence type="ECO:0000256" key="6">
    <source>
        <dbReference type="ARBA" id="ARBA00029447"/>
    </source>
</evidence>
<dbReference type="InterPro" id="IPR004089">
    <property type="entry name" value="MCPsignal_dom"/>
</dbReference>
<accession>A0AAW7XGC5</accession>
<keyword evidence="15" id="KW-1185">Reference proteome</keyword>
<feature type="domain" description="Methyl-accepting transducer" evidence="10">
    <location>
        <begin position="424"/>
        <end position="660"/>
    </location>
</feature>
<dbReference type="PANTHER" id="PTHR32089">
    <property type="entry name" value="METHYL-ACCEPTING CHEMOTAXIS PROTEIN MCPB"/>
    <property type="match status" value="1"/>
</dbReference>
<evidence type="ECO:0000313" key="12">
    <source>
        <dbReference type="EMBL" id="MDO6453329.1"/>
    </source>
</evidence>
<keyword evidence="4 9" id="KW-0472">Membrane</keyword>
<feature type="coiled-coil region" evidence="8">
    <location>
        <begin position="218"/>
        <end position="245"/>
    </location>
</feature>
<dbReference type="Gene3D" id="1.10.287.950">
    <property type="entry name" value="Methyl-accepting chemotaxis protein"/>
    <property type="match status" value="1"/>
</dbReference>
<dbReference type="PANTHER" id="PTHR32089:SF119">
    <property type="entry name" value="METHYL-ACCEPTING CHEMOTAXIS PROTEIN CTPL"/>
    <property type="match status" value="1"/>
</dbReference>
<proteinExistence type="inferred from homology"/>
<evidence type="ECO:0000256" key="3">
    <source>
        <dbReference type="ARBA" id="ARBA00022989"/>
    </source>
</evidence>
<sequence>MQSFSAFQNLKLSVKFMLAVLLLFAGLVFLGYSYYQTLSLERLAQLRTEKMQAFSDQIDSITSNVLQGELSEKEFFLTKDLENLNVFNQRMNELDTTINSLDGYLISDKDRKMIEVFHSIVDEYQDHFYEAVDTSIELGLTSEDGVQSDFISQLLTLEVLVENSTVTTLTERVDALTANAYRALERDNLLATQSELMAELASLSRAVSTTPIGDQVLRREILADISRMEEQLSRLTDVRQRLTEQTQMMAQTIAKIEPQIVSLGALVEDYRAADAVTRNENAKDMNSLFFLSIVLMLIALGIALWILQSGVINPLSSMQQTIERIRDGDNYARTGFRHEDEVGQLSTLLDSLLDEKEKSLREKEQENARLNTSVISLIQNVFMLSEKDLTVRVPVSEDITGAVADSINQLAGSMNEVLHDVTRFAEHVNNASQQVKQQSGTVITYAEREQDEIHQTLKGLESVVRAMQLISKLAHLSSKASQRAMNTSENAMQSVSQTVTSINKIHQTIHNAEKRIKRLGERSQEIGGIINLINSISERTHVLSLNASMHAASAGEAGRGLMVVVDEVQRLAESSREATAEIESLISNIQTETADTIAVMNDVITDVVEGTRLAEEAGARMEETRATTSTLVESVVRISQSAVKQAKLAEQLQVRAARINDSTAATNDEMIRQAELSNELVASAESLQSSVSVFKLASSPAA</sequence>